<evidence type="ECO:0000313" key="2">
    <source>
        <dbReference type="Proteomes" id="UP000565724"/>
    </source>
</evidence>
<keyword evidence="2" id="KW-1185">Reference proteome</keyword>
<dbReference type="RefSeq" id="WP_175347705.1">
    <property type="nucleotide sequence ID" value="NZ_JABMCI010000063.1"/>
</dbReference>
<organism evidence="1 2">
    <name type="scientific">Cellulomonas humilata</name>
    <dbReference type="NCBI Taxonomy" id="144055"/>
    <lineage>
        <taxon>Bacteria</taxon>
        <taxon>Bacillati</taxon>
        <taxon>Actinomycetota</taxon>
        <taxon>Actinomycetes</taxon>
        <taxon>Micrococcales</taxon>
        <taxon>Cellulomonadaceae</taxon>
        <taxon>Cellulomonas</taxon>
    </lineage>
</organism>
<dbReference type="Proteomes" id="UP000565724">
    <property type="component" value="Unassembled WGS sequence"/>
</dbReference>
<proteinExistence type="predicted"/>
<name>A0A7Y6DWS4_9CELL</name>
<reference evidence="1 2" key="1">
    <citation type="submission" date="2020-05" db="EMBL/GenBank/DDBJ databases">
        <title>Genome Sequencing of Type Strains.</title>
        <authorList>
            <person name="Lemaire J.F."/>
            <person name="Inderbitzin P."/>
            <person name="Gregorio O.A."/>
            <person name="Collins S.B."/>
            <person name="Wespe N."/>
            <person name="Knight-Connoni V."/>
        </authorList>
    </citation>
    <scope>NUCLEOTIDE SEQUENCE [LARGE SCALE GENOMIC DNA]</scope>
    <source>
        <strain evidence="1 2">ATCC 25174</strain>
    </source>
</reference>
<gene>
    <name evidence="1" type="ORF">HP550_10955</name>
</gene>
<protein>
    <submittedName>
        <fullName evidence="1">Uncharacterized protein</fullName>
    </submittedName>
</protein>
<dbReference type="AlphaFoldDB" id="A0A7Y6DWS4"/>
<accession>A0A7Y6DWS4</accession>
<evidence type="ECO:0000313" key="1">
    <source>
        <dbReference type="EMBL" id="NUU17766.1"/>
    </source>
</evidence>
<sequence length="173" mass="18828">MAPPRVDIDHRLLRIYLSDHVAGATGAIARSRRMARTYGETPLGGPIGGFAEELERERTVLLDLAEGLGVRLSRWKSVGAAAGERVGRLKTNGRLTSASPLSALLELELLRGGVNAKRGLWDSLASWSDALGLERGRFEELDRRGLVQIELLERLATVARDRVAAGVHDVRDA</sequence>
<comment type="caution">
    <text evidence="1">The sequence shown here is derived from an EMBL/GenBank/DDBJ whole genome shotgun (WGS) entry which is preliminary data.</text>
</comment>
<dbReference type="EMBL" id="JABMCI010000063">
    <property type="protein sequence ID" value="NUU17766.1"/>
    <property type="molecule type" value="Genomic_DNA"/>
</dbReference>